<dbReference type="InterPro" id="IPR050832">
    <property type="entry name" value="Bact_Acetyltransf"/>
</dbReference>
<dbReference type="AlphaFoldDB" id="A0A2T0GU36"/>
<dbReference type="InterPro" id="IPR000182">
    <property type="entry name" value="GNAT_dom"/>
</dbReference>
<keyword evidence="1 4" id="KW-0808">Transferase</keyword>
<evidence type="ECO:0000313" key="5">
    <source>
        <dbReference type="Proteomes" id="UP000239352"/>
    </source>
</evidence>
<dbReference type="GO" id="GO:0016747">
    <property type="term" value="F:acyltransferase activity, transferring groups other than amino-acyl groups"/>
    <property type="evidence" value="ECO:0007669"/>
    <property type="project" value="InterPro"/>
</dbReference>
<dbReference type="EMBL" id="PVSR01000028">
    <property type="protein sequence ID" value="PRW62610.1"/>
    <property type="molecule type" value="Genomic_DNA"/>
</dbReference>
<feature type="domain" description="N-acetyltransferase" evidence="3">
    <location>
        <begin position="1"/>
        <end position="150"/>
    </location>
</feature>
<dbReference type="SUPFAM" id="SSF55729">
    <property type="entry name" value="Acyl-CoA N-acyltransferases (Nat)"/>
    <property type="match status" value="1"/>
</dbReference>
<keyword evidence="5" id="KW-1185">Reference proteome</keyword>
<comment type="caution">
    <text evidence="4">The sequence shown here is derived from an EMBL/GenBank/DDBJ whole genome shotgun (WGS) entry which is preliminary data.</text>
</comment>
<evidence type="ECO:0000259" key="3">
    <source>
        <dbReference type="PROSITE" id="PS51186"/>
    </source>
</evidence>
<name>A0A2T0GU36_ACTMO</name>
<dbReference type="InterPro" id="IPR016181">
    <property type="entry name" value="Acyl_CoA_acyltransferase"/>
</dbReference>
<dbReference type="PANTHER" id="PTHR43877">
    <property type="entry name" value="AMINOALKYLPHOSPHONATE N-ACETYLTRANSFERASE-RELATED-RELATED"/>
    <property type="match status" value="1"/>
</dbReference>
<dbReference type="Proteomes" id="UP000239352">
    <property type="component" value="Unassembled WGS sequence"/>
</dbReference>
<organism evidence="4 5">
    <name type="scientific">Actinopolyspora mortivallis</name>
    <dbReference type="NCBI Taxonomy" id="33906"/>
    <lineage>
        <taxon>Bacteria</taxon>
        <taxon>Bacillati</taxon>
        <taxon>Actinomycetota</taxon>
        <taxon>Actinomycetes</taxon>
        <taxon>Actinopolysporales</taxon>
        <taxon>Actinopolysporaceae</taxon>
        <taxon>Actinopolyspora</taxon>
    </lineage>
</organism>
<protein>
    <submittedName>
        <fullName evidence="4">GNAT family N-acetyltransferase</fullName>
    </submittedName>
</protein>
<proteinExistence type="predicted"/>
<evidence type="ECO:0000256" key="2">
    <source>
        <dbReference type="ARBA" id="ARBA00023315"/>
    </source>
</evidence>
<gene>
    <name evidence="4" type="ORF">CEP50_14435</name>
</gene>
<reference evidence="4 5" key="1">
    <citation type="submission" date="2018-03" db="EMBL/GenBank/DDBJ databases">
        <title>Actinopolyspora mortivallis from Sahara, screening for active biomolecules.</title>
        <authorList>
            <person name="Selama O."/>
            <person name="Wellington E.M.H."/>
            <person name="Hacene H."/>
        </authorList>
    </citation>
    <scope>NUCLEOTIDE SEQUENCE [LARGE SCALE GENOMIC DNA]</scope>
    <source>
        <strain evidence="4 5">M5A</strain>
    </source>
</reference>
<dbReference type="CDD" id="cd04301">
    <property type="entry name" value="NAT_SF"/>
    <property type="match status" value="1"/>
</dbReference>
<dbReference type="STRING" id="1050202.GCA_000384035_02330"/>
<dbReference type="InParanoid" id="A0A2T0GU36"/>
<dbReference type="Pfam" id="PF00583">
    <property type="entry name" value="Acetyltransf_1"/>
    <property type="match status" value="1"/>
</dbReference>
<dbReference type="PROSITE" id="PS51186">
    <property type="entry name" value="GNAT"/>
    <property type="match status" value="1"/>
</dbReference>
<sequence>MNIRELDRAEARIAHPVLRELRPWLESPEDFLAAVTPQFDQGYRLACVFDTGPEALAAVGFRVGDTLAWGRHLYVDDLCTLPEARGNGYATGLLEWVEREAVRLGVRQLHLDSGTQRHTAHRLYTGNGFVISSLHFTKTLDEAVTEPERN</sequence>
<keyword evidence="2" id="KW-0012">Acyltransferase</keyword>
<evidence type="ECO:0000313" key="4">
    <source>
        <dbReference type="EMBL" id="PRW62610.1"/>
    </source>
</evidence>
<dbReference type="PANTHER" id="PTHR43877:SF2">
    <property type="entry name" value="AMINOALKYLPHOSPHONATE N-ACETYLTRANSFERASE-RELATED"/>
    <property type="match status" value="1"/>
</dbReference>
<accession>A0A2T0GU36</accession>
<dbReference type="RefSeq" id="WP_106114482.1">
    <property type="nucleotide sequence ID" value="NZ_PVSR01000028.1"/>
</dbReference>
<evidence type="ECO:0000256" key="1">
    <source>
        <dbReference type="ARBA" id="ARBA00022679"/>
    </source>
</evidence>
<dbReference type="Gene3D" id="3.40.630.30">
    <property type="match status" value="1"/>
</dbReference>